<dbReference type="EMBL" id="BGZK01000161">
    <property type="protein sequence ID" value="GBP24413.1"/>
    <property type="molecule type" value="Genomic_DNA"/>
</dbReference>
<gene>
    <name evidence="5" type="primary">lark</name>
    <name evidence="5" type="ORF">EVAR_19288_1</name>
</gene>
<protein>
    <submittedName>
        <fullName evidence="5">RNA-binding protein lark</fullName>
    </submittedName>
</protein>
<proteinExistence type="predicted"/>
<dbReference type="PROSITE" id="PS50102">
    <property type="entry name" value="RRM"/>
    <property type="match status" value="1"/>
</dbReference>
<keyword evidence="1 2" id="KW-0694">RNA-binding</keyword>
<evidence type="ECO:0000313" key="5">
    <source>
        <dbReference type="EMBL" id="GBP24413.1"/>
    </source>
</evidence>
<dbReference type="InterPro" id="IPR050907">
    <property type="entry name" value="SRSF"/>
</dbReference>
<dbReference type="Proteomes" id="UP000299102">
    <property type="component" value="Unassembled WGS sequence"/>
</dbReference>
<dbReference type="AlphaFoldDB" id="A0A4C1UD50"/>
<evidence type="ECO:0000256" key="3">
    <source>
        <dbReference type="SAM" id="MobiDB-lite"/>
    </source>
</evidence>
<dbReference type="SUPFAM" id="SSF54928">
    <property type="entry name" value="RNA-binding domain, RBD"/>
    <property type="match status" value="1"/>
</dbReference>
<evidence type="ECO:0000313" key="6">
    <source>
        <dbReference type="Proteomes" id="UP000299102"/>
    </source>
</evidence>
<keyword evidence="6" id="KW-1185">Reference proteome</keyword>
<dbReference type="Pfam" id="PF00076">
    <property type="entry name" value="RRM_1"/>
    <property type="match status" value="1"/>
</dbReference>
<evidence type="ECO:0000256" key="1">
    <source>
        <dbReference type="ARBA" id="ARBA00022884"/>
    </source>
</evidence>
<dbReference type="OrthoDB" id="1879688at2759"/>
<feature type="compositionally biased region" description="Gly residues" evidence="3">
    <location>
        <begin position="81"/>
        <end position="97"/>
    </location>
</feature>
<dbReference type="PANTHER" id="PTHR23147">
    <property type="entry name" value="SERINE/ARGININE RICH SPLICING FACTOR"/>
    <property type="match status" value="1"/>
</dbReference>
<feature type="region of interest" description="Disordered" evidence="3">
    <location>
        <begin position="77"/>
        <end position="97"/>
    </location>
</feature>
<comment type="caution">
    <text evidence="5">The sequence shown here is derived from an EMBL/GenBank/DDBJ whole genome shotgun (WGS) entry which is preliminary data.</text>
</comment>
<dbReference type="STRING" id="151549.A0A4C1UD50"/>
<dbReference type="SMART" id="SM00360">
    <property type="entry name" value="RRM"/>
    <property type="match status" value="1"/>
</dbReference>
<dbReference type="InterPro" id="IPR000504">
    <property type="entry name" value="RRM_dom"/>
</dbReference>
<dbReference type="InterPro" id="IPR035979">
    <property type="entry name" value="RBD_domain_sf"/>
</dbReference>
<dbReference type="InterPro" id="IPR012677">
    <property type="entry name" value="Nucleotide-bd_a/b_plait_sf"/>
</dbReference>
<evidence type="ECO:0000259" key="4">
    <source>
        <dbReference type="PROSITE" id="PS50102"/>
    </source>
</evidence>
<feature type="region of interest" description="Disordered" evidence="3">
    <location>
        <begin position="245"/>
        <end position="269"/>
    </location>
</feature>
<evidence type="ECO:0000256" key="2">
    <source>
        <dbReference type="PROSITE-ProRule" id="PRU00176"/>
    </source>
</evidence>
<accession>A0A4C1UD50</accession>
<sequence length="399" mass="43646">MVPQTKVFVGSLPHGSRPEDLRKLFERFGVVTECDIMNRCGFVHMQTEDQATAAIRALHNTTFNGGVITVERGRIKERGQRGPGGPRGGMRGGMRNGMEGGIRRLGGGGPMRGPPMGGRDAPYMRDARPMGPMRGGDMRGPPMGGAGMVMRNGMSGGGAPYDRSLDRPMASSGGYPDDRYGGYGGEDRRGFALMDGRGARSDPYGAPAPMYDDRRGYATGGIDEIAPMYPDDRRATMYPDERDMMDRRAPMRGGPIPITTGYDRAPPRPAPMGNGDMYSRRSPPSMRGGAGAVGGYDRDPYQQPYTPMGRKQVCHRAGSDLGCTPGRATWSRRILDDCGAFMNRDIVILTRHVLSARAAERRRMPLGSCPEVWTRTGTRHVRRARRDIPHHTQLSVKNQ</sequence>
<reference evidence="5 6" key="1">
    <citation type="journal article" date="2019" name="Commun. Biol.">
        <title>The bagworm genome reveals a unique fibroin gene that provides high tensile strength.</title>
        <authorList>
            <person name="Kono N."/>
            <person name="Nakamura H."/>
            <person name="Ohtoshi R."/>
            <person name="Tomita M."/>
            <person name="Numata K."/>
            <person name="Arakawa K."/>
        </authorList>
    </citation>
    <scope>NUCLEOTIDE SEQUENCE [LARGE SCALE GENOMIC DNA]</scope>
</reference>
<name>A0A4C1UD50_EUMVA</name>
<dbReference type="GO" id="GO:0003723">
    <property type="term" value="F:RNA binding"/>
    <property type="evidence" value="ECO:0007669"/>
    <property type="project" value="UniProtKB-UniRule"/>
</dbReference>
<feature type="domain" description="RRM" evidence="4">
    <location>
        <begin position="5"/>
        <end position="75"/>
    </location>
</feature>
<organism evidence="5 6">
    <name type="scientific">Eumeta variegata</name>
    <name type="common">Bagworm moth</name>
    <name type="synonym">Eumeta japonica</name>
    <dbReference type="NCBI Taxonomy" id="151549"/>
    <lineage>
        <taxon>Eukaryota</taxon>
        <taxon>Metazoa</taxon>
        <taxon>Ecdysozoa</taxon>
        <taxon>Arthropoda</taxon>
        <taxon>Hexapoda</taxon>
        <taxon>Insecta</taxon>
        <taxon>Pterygota</taxon>
        <taxon>Neoptera</taxon>
        <taxon>Endopterygota</taxon>
        <taxon>Lepidoptera</taxon>
        <taxon>Glossata</taxon>
        <taxon>Ditrysia</taxon>
        <taxon>Tineoidea</taxon>
        <taxon>Psychidae</taxon>
        <taxon>Oiketicinae</taxon>
        <taxon>Eumeta</taxon>
    </lineage>
</organism>
<dbReference type="CDD" id="cd12343">
    <property type="entry name" value="RRM1_2_CoAA_like"/>
    <property type="match status" value="1"/>
</dbReference>
<dbReference type="Gene3D" id="3.30.70.330">
    <property type="match status" value="1"/>
</dbReference>